<gene>
    <name evidence="2" type="primary">llpY</name>
</gene>
<evidence type="ECO:0000313" key="2">
    <source>
        <dbReference type="EMBL" id="CAM34333.1"/>
    </source>
</evidence>
<feature type="region of interest" description="Disordered" evidence="1">
    <location>
        <begin position="1"/>
        <end position="122"/>
    </location>
</feature>
<protein>
    <submittedName>
        <fullName evidence="2">Uncharacterized protein llpY</fullName>
    </submittedName>
</protein>
<feature type="compositionally biased region" description="Basic residues" evidence="1">
    <location>
        <begin position="63"/>
        <end position="75"/>
    </location>
</feature>
<evidence type="ECO:0000256" key="1">
    <source>
        <dbReference type="SAM" id="MobiDB-lite"/>
    </source>
</evidence>
<reference evidence="2" key="1">
    <citation type="journal article" date="2010" name="Gene">
        <title>Isolation of the lysolipin gene cluster of Streptomyces tendae Tu 4042.</title>
        <authorList>
            <person name="Lopez P."/>
            <person name="Hornung A."/>
            <person name="Welzel K."/>
            <person name="Unsin C."/>
            <person name="Wohlleben W."/>
            <person name="Weber T."/>
            <person name="Pelzer S."/>
        </authorList>
    </citation>
    <scope>NUCLEOTIDE SEQUENCE</scope>
    <source>
        <strain evidence="2">Tu 4042</strain>
    </source>
</reference>
<feature type="compositionally biased region" description="Basic and acidic residues" evidence="1">
    <location>
        <begin position="52"/>
        <end position="62"/>
    </location>
</feature>
<sequence length="240" mass="26329">MPCGNRNEPAAVAQFGRPQPVAAGQRTVGARHHADRFGPECAQRQGSGVERCPGRRDVDQYRRLPHPRPRGRRAARTVTGRHLAHHPGPGRPLAAPPQAKVPWTVSGSTRTPPGPTGGSREPDFSYASVKRPGQRGFPVVGLDGTHKLPAALSCADSLDQAIKNSVRPDRPAFDKRMASRPPAQRYYGRGHVSYKPERKPIPREHPALAYFRRRVPETALPSARTVFDRTRAPLPAQSGW</sequence>
<accession>A7DWH7</accession>
<name>A7DWH7_STRTE</name>
<dbReference type="AlphaFoldDB" id="A7DWH7"/>
<organism evidence="2">
    <name type="scientific">Streptomyces tendae</name>
    <dbReference type="NCBI Taxonomy" id="1932"/>
    <lineage>
        <taxon>Bacteria</taxon>
        <taxon>Bacillati</taxon>
        <taxon>Actinomycetota</taxon>
        <taxon>Actinomycetes</taxon>
        <taxon>Kitasatosporales</taxon>
        <taxon>Streptomycetaceae</taxon>
        <taxon>Streptomyces</taxon>
    </lineage>
</organism>
<proteinExistence type="predicted"/>
<dbReference type="EMBL" id="AM492533">
    <property type="protein sequence ID" value="CAM34333.1"/>
    <property type="molecule type" value="Genomic_DNA"/>
</dbReference>